<dbReference type="WBParaSite" id="ES5_v2.g11580.t1">
    <property type="protein sequence ID" value="ES5_v2.g11580.t1"/>
    <property type="gene ID" value="ES5_v2.g11580"/>
</dbReference>
<reference evidence="2" key="1">
    <citation type="submission" date="2022-11" db="UniProtKB">
        <authorList>
            <consortium name="WormBaseParasite"/>
        </authorList>
    </citation>
    <scope>IDENTIFICATION</scope>
</reference>
<proteinExistence type="predicted"/>
<evidence type="ECO:0000313" key="1">
    <source>
        <dbReference type="Proteomes" id="UP000887579"/>
    </source>
</evidence>
<evidence type="ECO:0000313" key="2">
    <source>
        <dbReference type="WBParaSite" id="ES5_v2.g11580.t1"/>
    </source>
</evidence>
<accession>A0AC34F3T4</accession>
<name>A0AC34F3T4_9BILA</name>
<protein>
    <submittedName>
        <fullName evidence="2">Actin</fullName>
    </submittedName>
</protein>
<sequence>MLTENQQQQLQNHQSLSSSQAGEHFVPSSDIFDTTTASAGYHQEQQHSTSSNSSSSFSSNKYFIPEQNDEEDFRRSKVYNSIREASKKRQQEEAEKQISTGEHHIQNATTNVEFVKTSPNPQQQYQRPSPRKEPVLKEKQFNFHFVHPPIIQSFNQYSIMPELEDGIVDTSASTLNSKESDILRNWDPTELVNTLYSVDYAPRIEQKRSKFRNMEGHLEIPNDEITVPEVDPEWKKVYFRTKDSRLQWFATKYADEHPIGDILLSDADIIPNREDFTITVIPKKEVVLPKIVVKVPSNLFEKWRQAFLSHRESTFLDSYVQPILPTIPHLSENIIIIELGSCSIRAGILTHRPSLPQSFFPAIGCVTDSGEVFVGNDALKPEIRHNGTLQQPIDSVDLSVERYQLNKPVLNACLKKIITDLEIQPSKFTVLLSISQNIPSLFISELLKILLHENNFKAATIARQPSLILYSYDVTTGVVVDIGERLNIVPVIDEYIVENAIVSLPFGARQIRESLRENLKQRNNGLYAYQSPIEHTLLRYAVEQACYVSPDFDEEDSKHEGNKEVDMSGFKLAPNMESKFTVDQSRFHAPEGLFKPKKWNLEVKGLHQLIHNAIQLSPIDSRRTLYRNIYLCGGTSLLHGMAERIENELSKLVPGNIHVHVHMSPWRYHAAYLGAQVIASGKLFNKCCATKENLTEYLKQLESSAYSNGN</sequence>
<dbReference type="Proteomes" id="UP000887579">
    <property type="component" value="Unplaced"/>
</dbReference>
<organism evidence="1 2">
    <name type="scientific">Panagrolaimus sp. ES5</name>
    <dbReference type="NCBI Taxonomy" id="591445"/>
    <lineage>
        <taxon>Eukaryota</taxon>
        <taxon>Metazoa</taxon>
        <taxon>Ecdysozoa</taxon>
        <taxon>Nematoda</taxon>
        <taxon>Chromadorea</taxon>
        <taxon>Rhabditida</taxon>
        <taxon>Tylenchina</taxon>
        <taxon>Panagrolaimomorpha</taxon>
        <taxon>Panagrolaimoidea</taxon>
        <taxon>Panagrolaimidae</taxon>
        <taxon>Panagrolaimus</taxon>
    </lineage>
</organism>